<reference evidence="2 3" key="1">
    <citation type="submission" date="2015-02" db="EMBL/GenBank/DDBJ databases">
        <title>Draft genome sequences of ten Microbacterium spp. with emphasis on heavy metal contaminated environments.</title>
        <authorList>
            <person name="Corretto E."/>
        </authorList>
    </citation>
    <scope>NUCLEOTIDE SEQUENCE [LARGE SCALE GENOMIC DNA]</scope>
    <source>
        <strain evidence="2 3">ARN176</strain>
    </source>
</reference>
<evidence type="ECO:0000259" key="1">
    <source>
        <dbReference type="Pfam" id="PF01872"/>
    </source>
</evidence>
<sequence>MSEASDSVARMTRAIFYTASTLNGFLADDADSLSWLLSIPQDAATADIAAFTEKVGVFVEGSSTYEWLLREEGLLDHPERWQQFYGDRPTFVFTSRELPRVPGADIRFVRGPVREHWDEIVAAAGARDVWIVGGGDLAGQFADEGLLDDIVVTFAPATLRSGRPLLPRDLGHSRLELTGVRQAGPFAELTYRLSPPTGGE</sequence>
<evidence type="ECO:0000313" key="2">
    <source>
        <dbReference type="EMBL" id="KJL31769.1"/>
    </source>
</evidence>
<dbReference type="InterPro" id="IPR024072">
    <property type="entry name" value="DHFR-like_dom_sf"/>
</dbReference>
<organism evidence="2 3">
    <name type="scientific">Microbacterium azadirachtae</name>
    <dbReference type="NCBI Taxonomy" id="582680"/>
    <lineage>
        <taxon>Bacteria</taxon>
        <taxon>Bacillati</taxon>
        <taxon>Actinomycetota</taxon>
        <taxon>Actinomycetes</taxon>
        <taxon>Micrococcales</taxon>
        <taxon>Microbacteriaceae</taxon>
        <taxon>Microbacterium</taxon>
    </lineage>
</organism>
<dbReference type="PANTHER" id="PTHR38011">
    <property type="entry name" value="DIHYDROFOLATE REDUCTASE FAMILY PROTEIN (AFU_ORTHOLOGUE AFUA_8G06820)"/>
    <property type="match status" value="1"/>
</dbReference>
<comment type="caution">
    <text evidence="2">The sequence shown here is derived from an EMBL/GenBank/DDBJ whole genome shotgun (WGS) entry which is preliminary data.</text>
</comment>
<keyword evidence="3" id="KW-1185">Reference proteome</keyword>
<dbReference type="Proteomes" id="UP000033740">
    <property type="component" value="Unassembled WGS sequence"/>
</dbReference>
<evidence type="ECO:0000313" key="3">
    <source>
        <dbReference type="Proteomes" id="UP000033740"/>
    </source>
</evidence>
<dbReference type="GO" id="GO:0008703">
    <property type="term" value="F:5-amino-6-(5-phosphoribosylamino)uracil reductase activity"/>
    <property type="evidence" value="ECO:0007669"/>
    <property type="project" value="InterPro"/>
</dbReference>
<dbReference type="PANTHER" id="PTHR38011:SF11">
    <property type="entry name" value="2,5-DIAMINO-6-RIBOSYLAMINO-4(3H)-PYRIMIDINONE 5'-PHOSPHATE REDUCTASE"/>
    <property type="match status" value="1"/>
</dbReference>
<dbReference type="PATRIC" id="fig|582680.6.peg.3125"/>
<dbReference type="STRING" id="582680.RS86_03049"/>
<accession>A0A0F0LGI2</accession>
<dbReference type="SUPFAM" id="SSF53597">
    <property type="entry name" value="Dihydrofolate reductase-like"/>
    <property type="match status" value="1"/>
</dbReference>
<name>A0A0F0LGI2_9MICO</name>
<gene>
    <name evidence="2" type="ORF">RS86_03049</name>
</gene>
<dbReference type="Pfam" id="PF01872">
    <property type="entry name" value="RibD_C"/>
    <property type="match status" value="1"/>
</dbReference>
<dbReference type="AlphaFoldDB" id="A0A0F0LGI2"/>
<dbReference type="InterPro" id="IPR050765">
    <property type="entry name" value="Riboflavin_Biosynth_HTPR"/>
</dbReference>
<dbReference type="EMBL" id="JYIX01000038">
    <property type="protein sequence ID" value="KJL31769.1"/>
    <property type="molecule type" value="Genomic_DNA"/>
</dbReference>
<feature type="domain" description="Bacterial bifunctional deaminase-reductase C-terminal" evidence="1">
    <location>
        <begin position="87"/>
        <end position="184"/>
    </location>
</feature>
<dbReference type="InterPro" id="IPR002734">
    <property type="entry name" value="RibDG_C"/>
</dbReference>
<proteinExistence type="predicted"/>
<dbReference type="Gene3D" id="3.40.430.10">
    <property type="entry name" value="Dihydrofolate Reductase, subunit A"/>
    <property type="match status" value="1"/>
</dbReference>
<protein>
    <recommendedName>
        <fullName evidence="1">Bacterial bifunctional deaminase-reductase C-terminal domain-containing protein</fullName>
    </recommendedName>
</protein>
<dbReference type="GO" id="GO:0009231">
    <property type="term" value="P:riboflavin biosynthetic process"/>
    <property type="evidence" value="ECO:0007669"/>
    <property type="project" value="InterPro"/>
</dbReference>